<feature type="modified residue" description="4-aspartylphosphate" evidence="3">
    <location>
        <position position="58"/>
    </location>
</feature>
<dbReference type="STRING" id="1121321.SAMN04488530_10510"/>
<name>A0A1M5LM43_9FIRM</name>
<evidence type="ECO:0000256" key="3">
    <source>
        <dbReference type="PROSITE-ProRule" id="PRU00169"/>
    </source>
</evidence>
<evidence type="ECO:0000313" key="7">
    <source>
        <dbReference type="Proteomes" id="UP000243255"/>
    </source>
</evidence>
<dbReference type="Gene3D" id="3.40.50.2300">
    <property type="match status" value="1"/>
</dbReference>
<dbReference type="RefSeq" id="WP_073124306.1">
    <property type="nucleotide sequence ID" value="NZ_BAABCH010000026.1"/>
</dbReference>
<dbReference type="EMBL" id="FQWX01000005">
    <property type="protein sequence ID" value="SHG66026.1"/>
    <property type="molecule type" value="Genomic_DNA"/>
</dbReference>
<dbReference type="PANTHER" id="PTHR37299:SF1">
    <property type="entry name" value="STAGE 0 SPORULATION PROTEIN A HOMOLOG"/>
    <property type="match status" value="1"/>
</dbReference>
<dbReference type="InterPro" id="IPR001789">
    <property type="entry name" value="Sig_transdc_resp-reg_receiver"/>
</dbReference>
<organism evidence="6 7">
    <name type="scientific">Asaccharospora irregularis DSM 2635</name>
    <dbReference type="NCBI Taxonomy" id="1121321"/>
    <lineage>
        <taxon>Bacteria</taxon>
        <taxon>Bacillati</taxon>
        <taxon>Bacillota</taxon>
        <taxon>Clostridia</taxon>
        <taxon>Peptostreptococcales</taxon>
        <taxon>Peptostreptococcaceae</taxon>
        <taxon>Asaccharospora</taxon>
    </lineage>
</organism>
<reference evidence="7" key="1">
    <citation type="submission" date="2016-11" db="EMBL/GenBank/DDBJ databases">
        <authorList>
            <person name="Varghese N."/>
            <person name="Submissions S."/>
        </authorList>
    </citation>
    <scope>NUCLEOTIDE SEQUENCE [LARGE SCALE GENOMIC DNA]</scope>
    <source>
        <strain evidence="7">DSM 2635</strain>
    </source>
</reference>
<dbReference type="Pfam" id="PF04397">
    <property type="entry name" value="LytTR"/>
    <property type="match status" value="1"/>
</dbReference>
<evidence type="ECO:0000256" key="1">
    <source>
        <dbReference type="ARBA" id="ARBA00018672"/>
    </source>
</evidence>
<dbReference type="SMART" id="SM00448">
    <property type="entry name" value="REC"/>
    <property type="match status" value="1"/>
</dbReference>
<dbReference type="InterPro" id="IPR046947">
    <property type="entry name" value="LytR-like"/>
</dbReference>
<dbReference type="PROSITE" id="PS50110">
    <property type="entry name" value="RESPONSE_REGULATORY"/>
    <property type="match status" value="1"/>
</dbReference>
<dbReference type="SMART" id="SM00850">
    <property type="entry name" value="LytTR"/>
    <property type="match status" value="1"/>
</dbReference>
<dbReference type="PANTHER" id="PTHR37299">
    <property type="entry name" value="TRANSCRIPTIONAL REGULATOR-RELATED"/>
    <property type="match status" value="1"/>
</dbReference>
<keyword evidence="6" id="KW-0238">DNA-binding</keyword>
<sequence>MLLHIGICEDDLLQREFLVNSVKKFLKLKDISFNIYEFSSGEELLEKYPETLDILFLDIQMDKLTGMEASRQIRKFDNKVEILFITAVSEYVQKGYEVRAYRYLLKPISYETLSEHLDSCVSGIISKIENVLFVDNKGYMIKLDLNSILYIETDKREITIYEENKSYNLKIGINDIEKQLKNKRFFRCHNSFLINITKIQSLIKNVAYIDDIQIPVSKYRVKDLKRELASYLGEVIC</sequence>
<dbReference type="Gene3D" id="2.40.50.1020">
    <property type="entry name" value="LytTr DNA-binding domain"/>
    <property type="match status" value="1"/>
</dbReference>
<feature type="domain" description="Response regulatory" evidence="4">
    <location>
        <begin position="4"/>
        <end position="121"/>
    </location>
</feature>
<dbReference type="Proteomes" id="UP000243255">
    <property type="component" value="Unassembled WGS sequence"/>
</dbReference>
<proteinExistence type="predicted"/>
<dbReference type="InterPro" id="IPR011006">
    <property type="entry name" value="CheY-like_superfamily"/>
</dbReference>
<feature type="domain" description="HTH LytTR-type" evidence="5">
    <location>
        <begin position="140"/>
        <end position="230"/>
    </location>
</feature>
<keyword evidence="3" id="KW-0597">Phosphoprotein</keyword>
<evidence type="ECO:0000313" key="6">
    <source>
        <dbReference type="EMBL" id="SHG66026.1"/>
    </source>
</evidence>
<evidence type="ECO:0000259" key="4">
    <source>
        <dbReference type="PROSITE" id="PS50110"/>
    </source>
</evidence>
<dbReference type="AlphaFoldDB" id="A0A1M5LM43"/>
<dbReference type="GO" id="GO:0003677">
    <property type="term" value="F:DNA binding"/>
    <property type="evidence" value="ECO:0007669"/>
    <property type="project" value="UniProtKB-KW"/>
</dbReference>
<gene>
    <name evidence="6" type="ORF">SAMN04488530_10510</name>
</gene>
<protein>
    <recommendedName>
        <fullName evidence="1">Stage 0 sporulation protein A homolog</fullName>
    </recommendedName>
</protein>
<dbReference type="PROSITE" id="PS50930">
    <property type="entry name" value="HTH_LYTTR"/>
    <property type="match status" value="1"/>
</dbReference>
<evidence type="ECO:0000256" key="2">
    <source>
        <dbReference type="ARBA" id="ARBA00024867"/>
    </source>
</evidence>
<comment type="function">
    <text evidence="2">May play the central regulatory role in sporulation. It may be an element of the effector pathway responsible for the activation of sporulation genes in response to nutritional stress. Spo0A may act in concert with spo0H (a sigma factor) to control the expression of some genes that are critical to the sporulation process.</text>
</comment>
<evidence type="ECO:0000259" key="5">
    <source>
        <dbReference type="PROSITE" id="PS50930"/>
    </source>
</evidence>
<dbReference type="OrthoDB" id="1756867at2"/>
<accession>A0A1M5LM43</accession>
<dbReference type="GO" id="GO:0000156">
    <property type="term" value="F:phosphorelay response regulator activity"/>
    <property type="evidence" value="ECO:0007669"/>
    <property type="project" value="InterPro"/>
</dbReference>
<dbReference type="SUPFAM" id="SSF52172">
    <property type="entry name" value="CheY-like"/>
    <property type="match status" value="1"/>
</dbReference>
<dbReference type="Pfam" id="PF00072">
    <property type="entry name" value="Response_reg"/>
    <property type="match status" value="1"/>
</dbReference>
<keyword evidence="7" id="KW-1185">Reference proteome</keyword>
<dbReference type="InterPro" id="IPR007492">
    <property type="entry name" value="LytTR_DNA-bd_dom"/>
</dbReference>